<name>A0A4P2QJV7_SORCE</name>
<accession>A0A4P2QJV7</accession>
<dbReference type="RefSeq" id="WP_207217795.1">
    <property type="nucleotide sequence ID" value="NZ_CP012672.1"/>
</dbReference>
<sequence length="52" mass="6205">MLGIEKSMRCLARAKADIERPMLRFAWAKAAIGGARCGFRRWQRRSERRKRR</sequence>
<gene>
    <name evidence="1" type="ORF">SOCE836_021130</name>
</gene>
<dbReference type="EMBL" id="CP012672">
    <property type="protein sequence ID" value="AUX30018.1"/>
    <property type="molecule type" value="Genomic_DNA"/>
</dbReference>
<protein>
    <submittedName>
        <fullName evidence="1">Uncharacterized protein</fullName>
    </submittedName>
</protein>
<evidence type="ECO:0000313" key="2">
    <source>
        <dbReference type="Proteomes" id="UP000295497"/>
    </source>
</evidence>
<proteinExistence type="predicted"/>
<evidence type="ECO:0000313" key="1">
    <source>
        <dbReference type="EMBL" id="AUX30018.1"/>
    </source>
</evidence>
<organism evidence="1 2">
    <name type="scientific">Sorangium cellulosum</name>
    <name type="common">Polyangium cellulosum</name>
    <dbReference type="NCBI Taxonomy" id="56"/>
    <lineage>
        <taxon>Bacteria</taxon>
        <taxon>Pseudomonadati</taxon>
        <taxon>Myxococcota</taxon>
        <taxon>Polyangia</taxon>
        <taxon>Polyangiales</taxon>
        <taxon>Polyangiaceae</taxon>
        <taxon>Sorangium</taxon>
    </lineage>
</organism>
<dbReference type="AlphaFoldDB" id="A0A4P2QJV7"/>
<reference evidence="1 2" key="1">
    <citation type="submission" date="2015-09" db="EMBL/GenBank/DDBJ databases">
        <title>Sorangium comparison.</title>
        <authorList>
            <person name="Zaburannyi N."/>
            <person name="Bunk B."/>
            <person name="Overmann J."/>
            <person name="Mueller R."/>
        </authorList>
    </citation>
    <scope>NUCLEOTIDE SEQUENCE [LARGE SCALE GENOMIC DNA]</scope>
    <source>
        <strain evidence="1 2">So ce836</strain>
    </source>
</reference>
<dbReference type="Proteomes" id="UP000295497">
    <property type="component" value="Chromosome"/>
</dbReference>